<organism evidence="2">
    <name type="scientific">Salmonella phage Stp1</name>
    <dbReference type="NCBI Taxonomy" id="1971233"/>
    <lineage>
        <taxon>Viruses</taxon>
        <taxon>Duplodnaviria</taxon>
        <taxon>Heunggongvirae</taxon>
        <taxon>Uroviricota</taxon>
        <taxon>Caudoviricetes</taxon>
        <taxon>Demerecviridae</taxon>
        <taxon>Markadamsvirinae</taxon>
        <taxon>Tequintavirus</taxon>
    </lineage>
</organism>
<evidence type="ECO:0000259" key="1">
    <source>
        <dbReference type="Pfam" id="PF13392"/>
    </source>
</evidence>
<feature type="domain" description="HNH nuclease" evidence="1">
    <location>
        <begin position="61"/>
        <end position="103"/>
    </location>
</feature>
<dbReference type="GO" id="GO:0008233">
    <property type="term" value="F:peptidase activity"/>
    <property type="evidence" value="ECO:0007669"/>
    <property type="project" value="UniProtKB-KW"/>
</dbReference>
<reference evidence="2" key="1">
    <citation type="submission" date="2017-03" db="EMBL/GenBank/DDBJ databases">
        <authorList>
            <person name="Afonso C.L."/>
            <person name="Miller P.J."/>
            <person name="Scott M.A."/>
            <person name="Spackman E."/>
            <person name="Goraichik I."/>
            <person name="Dimitrov K.M."/>
            <person name="Suarez D.L."/>
            <person name="Swayne D.E."/>
        </authorList>
    </citation>
    <scope>NUCLEOTIDE SEQUENCE</scope>
</reference>
<dbReference type="Pfam" id="PF13392">
    <property type="entry name" value="HNH_3"/>
    <property type="match status" value="1"/>
</dbReference>
<dbReference type="EMBL" id="KY775453">
    <property type="protein sequence ID" value="ARQ96310.1"/>
    <property type="molecule type" value="Genomic_DNA"/>
</dbReference>
<dbReference type="InterPro" id="IPR044925">
    <property type="entry name" value="His-Me_finger_sf"/>
</dbReference>
<sequence length="171" mass="20230">MDDLVKLYNECHRRFSYDPDTGIVTYKVWSNGLPKDCVGKPVGTPSKQSGYLDARVFGTKYRLHRLIWLMQTGEMPEEIDHDNRIRHDNRWDNLKNGDHRSNMQNIENYSGNISYNAKSSTYTLRLYYNKKHYHIMASKERKDLEGILDQVLSELKQGIDIQEIKRKYAQR</sequence>
<dbReference type="InterPro" id="IPR003615">
    <property type="entry name" value="HNH_nuc"/>
</dbReference>
<proteinExistence type="predicted"/>
<accession>A0A240FFY9</accession>
<dbReference type="GO" id="GO:0006508">
    <property type="term" value="P:proteolysis"/>
    <property type="evidence" value="ECO:0007669"/>
    <property type="project" value="UniProtKB-KW"/>
</dbReference>
<name>A0A240FFY9_9CAUD</name>
<keyword evidence="2" id="KW-0645">Protease</keyword>
<dbReference type="Gene3D" id="3.90.75.20">
    <property type="match status" value="1"/>
</dbReference>
<evidence type="ECO:0000313" key="2">
    <source>
        <dbReference type="EMBL" id="ARQ96310.1"/>
    </source>
</evidence>
<dbReference type="SUPFAM" id="SSF54060">
    <property type="entry name" value="His-Me finger endonucleases"/>
    <property type="match status" value="1"/>
</dbReference>
<keyword evidence="2" id="KW-0378">Hydrolase</keyword>
<protein>
    <submittedName>
        <fullName evidence="2">Putative prohead protease</fullName>
    </submittedName>
</protein>